<protein>
    <recommendedName>
        <fullName evidence="3">pantoate--beta-alanine ligase (AMP-forming)</fullName>
        <ecNumber evidence="3">6.3.2.1</ecNumber>
    </recommendedName>
</protein>
<dbReference type="InterPro" id="IPR003721">
    <property type="entry name" value="Pantoate_ligase"/>
</dbReference>
<evidence type="ECO:0000256" key="3">
    <source>
        <dbReference type="ARBA" id="ARBA00012219"/>
    </source>
</evidence>
<sequence>MDLALKHPVALVPTMGALHAGHASLIEIARKFSPEVVVSIFVNPLQFENPNDFSTYPKSVDADVALATASGATKIWVPTFDEIYPSDPVLISSGEIGNLFEGVHRFGHFDGMLTVVKKFFDLVTPKYAIFGEKDFQQLFLIKKMVAQMKLPIEIISAPTIREASGLAMSSRNQKLSTTERESAAGIYLALNSAKAASDLKSARIELSNGVQAIPNFLQDYAEIIDADTFAIADDSTENCRAIVAGWINGIRLIDNMAMSNLGNSK</sequence>
<dbReference type="PANTHER" id="PTHR21299">
    <property type="entry name" value="CYTIDYLATE KINASE/PANTOATE-BETA-ALANINE LIGASE"/>
    <property type="match status" value="1"/>
</dbReference>
<dbReference type="HAMAP" id="MF_00158">
    <property type="entry name" value="PanC"/>
    <property type="match status" value="1"/>
</dbReference>
<dbReference type="NCBIfam" id="TIGR00018">
    <property type="entry name" value="panC"/>
    <property type="match status" value="1"/>
</dbReference>
<evidence type="ECO:0000256" key="1">
    <source>
        <dbReference type="ARBA" id="ARBA00004990"/>
    </source>
</evidence>
<evidence type="ECO:0000256" key="7">
    <source>
        <dbReference type="ARBA" id="ARBA00022840"/>
    </source>
</evidence>
<evidence type="ECO:0000256" key="5">
    <source>
        <dbReference type="ARBA" id="ARBA00022655"/>
    </source>
</evidence>
<keyword evidence="4" id="KW-0436">Ligase</keyword>
<proteinExistence type="inferred from homology"/>
<comment type="similarity">
    <text evidence="2">Belongs to the pantothenate synthetase family.</text>
</comment>
<dbReference type="NCBIfam" id="TIGR00125">
    <property type="entry name" value="cyt_tran_rel"/>
    <property type="match status" value="1"/>
</dbReference>
<dbReference type="EMBL" id="JNSJ01000008">
    <property type="protein sequence ID" value="KGA03617.1"/>
    <property type="molecule type" value="Genomic_DNA"/>
</dbReference>
<keyword evidence="5" id="KW-0566">Pantothenate biosynthesis</keyword>
<dbReference type="Gene3D" id="3.30.1300.10">
    <property type="entry name" value="Pantoate-beta-alanine ligase, C-terminal domain"/>
    <property type="match status" value="1"/>
</dbReference>
<dbReference type="GO" id="GO:0005524">
    <property type="term" value="F:ATP binding"/>
    <property type="evidence" value="ECO:0007669"/>
    <property type="project" value="UniProtKB-KW"/>
</dbReference>
<dbReference type="Gene3D" id="3.40.50.620">
    <property type="entry name" value="HUPs"/>
    <property type="match status" value="1"/>
</dbReference>
<dbReference type="GO" id="GO:0005829">
    <property type="term" value="C:cytosol"/>
    <property type="evidence" value="ECO:0007669"/>
    <property type="project" value="TreeGrafter"/>
</dbReference>
<dbReference type="UniPathway" id="UPA00028">
    <property type="reaction ID" value="UER00005"/>
</dbReference>
<evidence type="ECO:0000256" key="6">
    <source>
        <dbReference type="ARBA" id="ARBA00022741"/>
    </source>
</evidence>
<keyword evidence="6" id="KW-0547">Nucleotide-binding</keyword>
<dbReference type="InterPro" id="IPR004821">
    <property type="entry name" value="Cyt_trans-like"/>
</dbReference>
<dbReference type="GO" id="GO:0004592">
    <property type="term" value="F:pantoate-beta-alanine ligase activity"/>
    <property type="evidence" value="ECO:0007669"/>
    <property type="project" value="UniProtKB-EC"/>
</dbReference>
<dbReference type="AlphaFoldDB" id="A0A094NYQ4"/>
<dbReference type="PANTHER" id="PTHR21299:SF1">
    <property type="entry name" value="PANTOATE--BETA-ALANINE LIGASE"/>
    <property type="match status" value="1"/>
</dbReference>
<dbReference type="Pfam" id="PF02569">
    <property type="entry name" value="Pantoate_ligase"/>
    <property type="match status" value="1"/>
</dbReference>
<evidence type="ECO:0000313" key="9">
    <source>
        <dbReference type="EMBL" id="KGA03617.1"/>
    </source>
</evidence>
<dbReference type="GO" id="GO:0015940">
    <property type="term" value="P:pantothenate biosynthetic process"/>
    <property type="evidence" value="ECO:0007669"/>
    <property type="project" value="UniProtKB-UniPathway"/>
</dbReference>
<dbReference type="EC" id="6.3.2.1" evidence="3"/>
<gene>
    <name evidence="9" type="ORF">GM49_1120</name>
</gene>
<dbReference type="SUPFAM" id="SSF52374">
    <property type="entry name" value="Nucleotidylyl transferase"/>
    <property type="match status" value="1"/>
</dbReference>
<comment type="caution">
    <text evidence="9">The sequence shown here is derived from an EMBL/GenBank/DDBJ whole genome shotgun (WGS) entry which is preliminary data.</text>
</comment>
<evidence type="ECO:0000256" key="2">
    <source>
        <dbReference type="ARBA" id="ARBA00009256"/>
    </source>
</evidence>
<dbReference type="InterPro" id="IPR014729">
    <property type="entry name" value="Rossmann-like_a/b/a_fold"/>
</dbReference>
<comment type="pathway">
    <text evidence="1">Cofactor biosynthesis; (R)-pantothenate biosynthesis; (R)-pantothenate from (R)-pantoate and beta-alanine: step 1/1.</text>
</comment>
<organism evidence="9">
    <name type="scientific">freshwater metagenome</name>
    <dbReference type="NCBI Taxonomy" id="449393"/>
    <lineage>
        <taxon>unclassified sequences</taxon>
        <taxon>metagenomes</taxon>
        <taxon>ecological metagenomes</taxon>
    </lineage>
</organism>
<reference evidence="9" key="1">
    <citation type="submission" date="2014-05" db="EMBL/GenBank/DDBJ databases">
        <title>Key roles for freshwater Actinobacteria revealed by deep metagenomic sequencing.</title>
        <authorList>
            <person name="Ghai R."/>
            <person name="Mizuno C.M."/>
            <person name="Picazo A."/>
            <person name="Camacho A."/>
            <person name="Rodriguez-Valera F."/>
        </authorList>
    </citation>
    <scope>NUCLEOTIDE SEQUENCE</scope>
</reference>
<accession>A0A094NYQ4</accession>
<keyword evidence="7" id="KW-0067">ATP-binding</keyword>
<name>A0A094NYQ4_9ZZZZ</name>
<dbReference type="InterPro" id="IPR042176">
    <property type="entry name" value="Pantoate_ligase_C"/>
</dbReference>
<evidence type="ECO:0000256" key="8">
    <source>
        <dbReference type="ARBA" id="ARBA00048258"/>
    </source>
</evidence>
<evidence type="ECO:0000256" key="4">
    <source>
        <dbReference type="ARBA" id="ARBA00022598"/>
    </source>
</evidence>
<comment type="catalytic activity">
    <reaction evidence="8">
        <text>(R)-pantoate + beta-alanine + ATP = (R)-pantothenate + AMP + diphosphate + H(+)</text>
        <dbReference type="Rhea" id="RHEA:10912"/>
        <dbReference type="ChEBI" id="CHEBI:15378"/>
        <dbReference type="ChEBI" id="CHEBI:15980"/>
        <dbReference type="ChEBI" id="CHEBI:29032"/>
        <dbReference type="ChEBI" id="CHEBI:30616"/>
        <dbReference type="ChEBI" id="CHEBI:33019"/>
        <dbReference type="ChEBI" id="CHEBI:57966"/>
        <dbReference type="ChEBI" id="CHEBI:456215"/>
        <dbReference type="EC" id="6.3.2.1"/>
    </reaction>
</comment>